<organism evidence="2 3">
    <name type="scientific">Candidatus Tanganyikabacteria bacterium</name>
    <dbReference type="NCBI Taxonomy" id="2961651"/>
    <lineage>
        <taxon>Bacteria</taxon>
        <taxon>Bacillati</taxon>
        <taxon>Candidatus Sericytochromatia</taxon>
        <taxon>Candidatus Tanganyikabacteria</taxon>
    </lineage>
</organism>
<comment type="caution">
    <text evidence="2">The sequence shown here is derived from an EMBL/GenBank/DDBJ whole genome shotgun (WGS) entry which is preliminary data.</text>
</comment>
<protein>
    <submittedName>
        <fullName evidence="2">Uncharacterized protein</fullName>
    </submittedName>
</protein>
<accession>A0A937X3K5</accession>
<dbReference type="AlphaFoldDB" id="A0A937X3K5"/>
<reference evidence="2 3" key="1">
    <citation type="submission" date="2019-03" db="EMBL/GenBank/DDBJ databases">
        <title>Lake Tanganyika Metagenome-Assembled Genomes (MAGs).</title>
        <authorList>
            <person name="Tran P."/>
        </authorList>
    </citation>
    <scope>NUCLEOTIDE SEQUENCE [LARGE SCALE GENOMIC DNA]</scope>
    <source>
        <strain evidence="2">K_DeepCast_65m_m2_236</strain>
    </source>
</reference>
<dbReference type="Proteomes" id="UP000703893">
    <property type="component" value="Unassembled WGS sequence"/>
</dbReference>
<evidence type="ECO:0000313" key="2">
    <source>
        <dbReference type="EMBL" id="MBM3275228.1"/>
    </source>
</evidence>
<evidence type="ECO:0000256" key="1">
    <source>
        <dbReference type="SAM" id="MobiDB-lite"/>
    </source>
</evidence>
<sequence length="390" mass="43163">MPKLANTLFAIACVLAWAIAGCAVLPVHILQTGSGRAAFDRGDYDLAVSEARTALLSQPGFEPAETLLVEAFRNAVLSHTTRIASARAVLDWDTVVFEHRRLADIDKAARPLLLNSRFYPTVAEFFVDRTDDLNQALGLAAETHYQAGLVLGAEAAKARKREAAREFKRVHVFLMPFKDAQERYDTSREAGTEVVAFEPFEEVDGSNAGRRIHEALRAEFGPHGANYEFVRFAARERADQAVLGRITRVSTLVSPVADTLIRTKTKSVGDGENRRQRKTEYRERSRTTTVEMGIDLRIIEVATGRELRRETLESEAATTQKWQEERERRDDLDDDELKLASAIGTLIGALLGADKVVGPALPDTAPLKAEAAEALAEKVSPWLRTYFSGL</sequence>
<dbReference type="PROSITE" id="PS51257">
    <property type="entry name" value="PROKAR_LIPOPROTEIN"/>
    <property type="match status" value="1"/>
</dbReference>
<feature type="region of interest" description="Disordered" evidence="1">
    <location>
        <begin position="310"/>
        <end position="330"/>
    </location>
</feature>
<dbReference type="EMBL" id="VGJX01000494">
    <property type="protein sequence ID" value="MBM3275228.1"/>
    <property type="molecule type" value="Genomic_DNA"/>
</dbReference>
<feature type="region of interest" description="Disordered" evidence="1">
    <location>
        <begin position="265"/>
        <end position="286"/>
    </location>
</feature>
<name>A0A937X3K5_9BACT</name>
<feature type="compositionally biased region" description="Basic and acidic residues" evidence="1">
    <location>
        <begin position="267"/>
        <end position="286"/>
    </location>
</feature>
<proteinExistence type="predicted"/>
<evidence type="ECO:0000313" key="3">
    <source>
        <dbReference type="Proteomes" id="UP000703893"/>
    </source>
</evidence>
<gene>
    <name evidence="2" type="ORF">FJZ00_08740</name>
</gene>